<keyword evidence="1" id="KW-0472">Membrane</keyword>
<dbReference type="Pfam" id="PF05940">
    <property type="entry name" value="NnrS"/>
    <property type="match status" value="1"/>
</dbReference>
<proteinExistence type="predicted"/>
<feature type="signal peptide" evidence="2">
    <location>
        <begin position="1"/>
        <end position="20"/>
    </location>
</feature>
<dbReference type="RefSeq" id="WP_138549517.1">
    <property type="nucleotide sequence ID" value="NZ_PNCG01001141.1"/>
</dbReference>
<feature type="non-terminal residue" evidence="3">
    <location>
        <position position="165"/>
    </location>
</feature>
<organism evidence="3 4">
    <name type="scientific">Pseudoalteromonas ruthenica</name>
    <dbReference type="NCBI Taxonomy" id="151081"/>
    <lineage>
        <taxon>Bacteria</taxon>
        <taxon>Pseudomonadati</taxon>
        <taxon>Pseudomonadota</taxon>
        <taxon>Gammaproteobacteria</taxon>
        <taxon>Alteromonadales</taxon>
        <taxon>Pseudoalteromonadaceae</taxon>
        <taxon>Pseudoalteromonas</taxon>
    </lineage>
</organism>
<feature type="transmembrane region" description="Helical" evidence="1">
    <location>
        <begin position="123"/>
        <end position="146"/>
    </location>
</feature>
<evidence type="ECO:0000256" key="2">
    <source>
        <dbReference type="SAM" id="SignalP"/>
    </source>
</evidence>
<protein>
    <submittedName>
        <fullName evidence="3">NnrS family protein</fullName>
    </submittedName>
</protein>
<reference evidence="4" key="2">
    <citation type="submission" date="2019-06" db="EMBL/GenBank/DDBJ databases">
        <title>Co-occurence of chitin degradation, pigmentation and bioactivity in marine Pseudoalteromonas.</title>
        <authorList>
            <person name="Sonnenschein E.C."/>
            <person name="Bech P.K."/>
        </authorList>
    </citation>
    <scope>NUCLEOTIDE SEQUENCE [LARGE SCALE GENOMIC DNA]</scope>
    <source>
        <strain evidence="4">S2897</strain>
    </source>
</reference>
<dbReference type="EMBL" id="PNCG01001141">
    <property type="protein sequence ID" value="TMP65218.1"/>
    <property type="molecule type" value="Genomic_DNA"/>
</dbReference>
<name>A0A5S3Y0J1_9GAMM</name>
<keyword evidence="2" id="KW-0732">Signal</keyword>
<comment type="caution">
    <text evidence="3">The sequence shown here is derived from an EMBL/GenBank/DDBJ whole genome shotgun (WGS) entry which is preliminary data.</text>
</comment>
<feature type="transmembrane region" description="Helical" evidence="1">
    <location>
        <begin position="67"/>
        <end position="85"/>
    </location>
</feature>
<evidence type="ECO:0000313" key="4">
    <source>
        <dbReference type="Proteomes" id="UP000305874"/>
    </source>
</evidence>
<dbReference type="AlphaFoldDB" id="A0A5S3Y0J1"/>
<feature type="chain" id="PRO_5024325319" evidence="2">
    <location>
        <begin position="21"/>
        <end position="165"/>
    </location>
</feature>
<feature type="transmembrane region" description="Helical" evidence="1">
    <location>
        <begin position="32"/>
        <end position="55"/>
    </location>
</feature>
<sequence length="165" mass="17929">TALCVFNVLFLLLCAQGNFASARTFSQLAVLGFMLLIGMVGGRVIPFFTARGLTLDHQVRTPRLDKALRVVSVLGMCGFALSQLFNVALNPGYLIVLAASIHLLRSGLWFNPNIRYIPLLWSLHLGYLLAAIGLLLCGLSFFIAIVRFTDALHLITLGGIGLTIL</sequence>
<accession>A0A5S3Y0J1</accession>
<evidence type="ECO:0000313" key="3">
    <source>
        <dbReference type="EMBL" id="TMP65218.1"/>
    </source>
</evidence>
<keyword evidence="1" id="KW-1133">Transmembrane helix</keyword>
<feature type="non-terminal residue" evidence="3">
    <location>
        <position position="1"/>
    </location>
</feature>
<reference evidence="3 4" key="1">
    <citation type="submission" date="2017-12" db="EMBL/GenBank/DDBJ databases">
        <authorList>
            <person name="Paulsen S."/>
            <person name="Gram L.K."/>
        </authorList>
    </citation>
    <scope>NUCLEOTIDE SEQUENCE [LARGE SCALE GENOMIC DNA]</scope>
    <source>
        <strain evidence="3 4">S2897</strain>
    </source>
</reference>
<evidence type="ECO:0000256" key="1">
    <source>
        <dbReference type="SAM" id="Phobius"/>
    </source>
</evidence>
<gene>
    <name evidence="3" type="ORF">CWC05_24155</name>
</gene>
<keyword evidence="1" id="KW-0812">Transmembrane</keyword>
<dbReference type="InterPro" id="IPR010266">
    <property type="entry name" value="NnrS"/>
</dbReference>
<dbReference type="Proteomes" id="UP000305874">
    <property type="component" value="Unassembled WGS sequence"/>
</dbReference>